<reference evidence="5 6" key="1">
    <citation type="journal article" date="2018" name="Mol. Plant">
        <title>The genome of Artemisia annua provides insight into the evolution of Asteraceae family and artemisinin biosynthesis.</title>
        <authorList>
            <person name="Shen Q."/>
            <person name="Zhang L."/>
            <person name="Liao Z."/>
            <person name="Wang S."/>
            <person name="Yan T."/>
            <person name="Shi P."/>
            <person name="Liu M."/>
            <person name="Fu X."/>
            <person name="Pan Q."/>
            <person name="Wang Y."/>
            <person name="Lv Z."/>
            <person name="Lu X."/>
            <person name="Zhang F."/>
            <person name="Jiang W."/>
            <person name="Ma Y."/>
            <person name="Chen M."/>
            <person name="Hao X."/>
            <person name="Li L."/>
            <person name="Tang Y."/>
            <person name="Lv G."/>
            <person name="Zhou Y."/>
            <person name="Sun X."/>
            <person name="Brodelius P.E."/>
            <person name="Rose J.K.C."/>
            <person name="Tang K."/>
        </authorList>
    </citation>
    <scope>NUCLEOTIDE SEQUENCE [LARGE SCALE GENOMIC DNA]</scope>
    <source>
        <strain evidence="6">cv. Huhao1</strain>
        <tissue evidence="5">Leaf</tissue>
    </source>
</reference>
<protein>
    <submittedName>
        <fullName evidence="5">ATP binding microtubule motor family protein</fullName>
    </submittedName>
</protein>
<dbReference type="PANTHER" id="PTHR47970">
    <property type="entry name" value="KINESIN-LIKE PROTEIN KIF11"/>
    <property type="match status" value="1"/>
</dbReference>
<sequence>MKKKREVSILKNVADKQVDKIFTFDKGRELPAEHGVIPRAVCQIFDTLEAQNADYSMKVTFLEHNNEEIVKISSHRRLLKIYGGKAKEDDLINGRWERLCFC</sequence>
<comment type="caution">
    <text evidence="5">The sequence shown here is derived from an EMBL/GenBank/DDBJ whole genome shotgun (WGS) entry which is preliminary data.</text>
</comment>
<dbReference type="Proteomes" id="UP000245207">
    <property type="component" value="Unassembled WGS sequence"/>
</dbReference>
<accession>A0A2U1KID6</accession>
<dbReference type="InterPro" id="IPR036961">
    <property type="entry name" value="Kinesin_motor_dom_sf"/>
</dbReference>
<dbReference type="AlphaFoldDB" id="A0A2U1KID6"/>
<gene>
    <name evidence="5" type="ORF">CTI12_AA583510</name>
</gene>
<keyword evidence="4" id="KW-0206">Cytoskeleton</keyword>
<keyword evidence="2" id="KW-0963">Cytoplasm</keyword>
<dbReference type="STRING" id="35608.A0A2U1KID6"/>
<proteinExistence type="predicted"/>
<dbReference type="InterPro" id="IPR027417">
    <property type="entry name" value="P-loop_NTPase"/>
</dbReference>
<evidence type="ECO:0000256" key="2">
    <source>
        <dbReference type="ARBA" id="ARBA00022490"/>
    </source>
</evidence>
<dbReference type="EMBL" id="PKPP01018029">
    <property type="protein sequence ID" value="PWA36540.1"/>
    <property type="molecule type" value="Genomic_DNA"/>
</dbReference>
<name>A0A2U1KID6_ARTAN</name>
<evidence type="ECO:0000313" key="6">
    <source>
        <dbReference type="Proteomes" id="UP000245207"/>
    </source>
</evidence>
<evidence type="ECO:0000256" key="1">
    <source>
        <dbReference type="ARBA" id="ARBA00004245"/>
    </source>
</evidence>
<dbReference type="OrthoDB" id="1737997at2759"/>
<dbReference type="GO" id="GO:0072686">
    <property type="term" value="C:mitotic spindle"/>
    <property type="evidence" value="ECO:0007669"/>
    <property type="project" value="TreeGrafter"/>
</dbReference>
<dbReference type="GO" id="GO:0051231">
    <property type="term" value="P:spindle elongation"/>
    <property type="evidence" value="ECO:0007669"/>
    <property type="project" value="TreeGrafter"/>
</dbReference>
<dbReference type="InterPro" id="IPR047149">
    <property type="entry name" value="KIF11-like"/>
</dbReference>
<evidence type="ECO:0000256" key="4">
    <source>
        <dbReference type="ARBA" id="ARBA00023212"/>
    </source>
</evidence>
<dbReference type="PANTHER" id="PTHR47970:SF32">
    <property type="entry name" value="KINESIN-LIKE PROTEIN KIN-5B"/>
    <property type="match status" value="1"/>
</dbReference>
<keyword evidence="6" id="KW-1185">Reference proteome</keyword>
<dbReference type="SUPFAM" id="SSF52540">
    <property type="entry name" value="P-loop containing nucleoside triphosphate hydrolases"/>
    <property type="match status" value="1"/>
</dbReference>
<dbReference type="GO" id="GO:0005876">
    <property type="term" value="C:spindle microtubule"/>
    <property type="evidence" value="ECO:0007669"/>
    <property type="project" value="TreeGrafter"/>
</dbReference>
<dbReference type="Gene3D" id="3.40.850.10">
    <property type="entry name" value="Kinesin motor domain"/>
    <property type="match status" value="1"/>
</dbReference>
<comment type="subcellular location">
    <subcellularLocation>
        <location evidence="1">Cytoplasm</location>
        <location evidence="1">Cytoskeleton</location>
    </subcellularLocation>
</comment>
<dbReference type="GO" id="GO:0090307">
    <property type="term" value="P:mitotic spindle assembly"/>
    <property type="evidence" value="ECO:0007669"/>
    <property type="project" value="TreeGrafter"/>
</dbReference>
<evidence type="ECO:0000256" key="3">
    <source>
        <dbReference type="ARBA" id="ARBA00023175"/>
    </source>
</evidence>
<organism evidence="5 6">
    <name type="scientific">Artemisia annua</name>
    <name type="common">Sweet wormwood</name>
    <dbReference type="NCBI Taxonomy" id="35608"/>
    <lineage>
        <taxon>Eukaryota</taxon>
        <taxon>Viridiplantae</taxon>
        <taxon>Streptophyta</taxon>
        <taxon>Embryophyta</taxon>
        <taxon>Tracheophyta</taxon>
        <taxon>Spermatophyta</taxon>
        <taxon>Magnoliopsida</taxon>
        <taxon>eudicotyledons</taxon>
        <taxon>Gunneridae</taxon>
        <taxon>Pentapetalae</taxon>
        <taxon>asterids</taxon>
        <taxon>campanulids</taxon>
        <taxon>Asterales</taxon>
        <taxon>Asteraceae</taxon>
        <taxon>Asteroideae</taxon>
        <taxon>Anthemideae</taxon>
        <taxon>Artemisiinae</taxon>
        <taxon>Artemisia</taxon>
    </lineage>
</organism>
<keyword evidence="3" id="KW-0505">Motor protein</keyword>
<evidence type="ECO:0000313" key="5">
    <source>
        <dbReference type="EMBL" id="PWA36540.1"/>
    </source>
</evidence>
<dbReference type="GO" id="GO:0008574">
    <property type="term" value="F:plus-end-directed microtubule motor activity"/>
    <property type="evidence" value="ECO:0007669"/>
    <property type="project" value="TreeGrafter"/>
</dbReference>